<dbReference type="AlphaFoldDB" id="A0A1Y2HZQ4"/>
<evidence type="ECO:0000256" key="2">
    <source>
        <dbReference type="ARBA" id="ARBA00022670"/>
    </source>
</evidence>
<dbReference type="OrthoDB" id="206201at2759"/>
<dbReference type="InterPro" id="IPR034193">
    <property type="entry name" value="PCSK9_ProteinaseK-like"/>
</dbReference>
<proteinExistence type="inferred from homology"/>
<evidence type="ECO:0000256" key="7">
    <source>
        <dbReference type="SAM" id="SignalP"/>
    </source>
</evidence>
<dbReference type="InterPro" id="IPR015500">
    <property type="entry name" value="Peptidase_S8_subtilisin-rel"/>
</dbReference>
<evidence type="ECO:0000256" key="5">
    <source>
        <dbReference type="PROSITE-ProRule" id="PRU01240"/>
    </source>
</evidence>
<dbReference type="FunFam" id="3.40.50.200:FF:000016">
    <property type="entry name" value="Proprotein convertase subtilisin/kexin type 9"/>
    <property type="match status" value="1"/>
</dbReference>
<dbReference type="PANTHER" id="PTHR43806">
    <property type="entry name" value="PEPTIDASE S8"/>
    <property type="match status" value="1"/>
</dbReference>
<evidence type="ECO:0000313" key="9">
    <source>
        <dbReference type="EMBL" id="ORZ39979.1"/>
    </source>
</evidence>
<dbReference type="PROSITE" id="PS51892">
    <property type="entry name" value="SUBTILASE"/>
    <property type="match status" value="1"/>
</dbReference>
<evidence type="ECO:0000256" key="1">
    <source>
        <dbReference type="ARBA" id="ARBA00011073"/>
    </source>
</evidence>
<organism evidence="9 10">
    <name type="scientific">Catenaria anguillulae PL171</name>
    <dbReference type="NCBI Taxonomy" id="765915"/>
    <lineage>
        <taxon>Eukaryota</taxon>
        <taxon>Fungi</taxon>
        <taxon>Fungi incertae sedis</taxon>
        <taxon>Blastocladiomycota</taxon>
        <taxon>Blastocladiomycetes</taxon>
        <taxon>Blastocladiales</taxon>
        <taxon>Catenariaceae</taxon>
        <taxon>Catenaria</taxon>
    </lineage>
</organism>
<keyword evidence="10" id="KW-1185">Reference proteome</keyword>
<name>A0A1Y2HZQ4_9FUNG</name>
<dbReference type="Proteomes" id="UP000193411">
    <property type="component" value="Unassembled WGS sequence"/>
</dbReference>
<dbReference type="PROSITE" id="PS00136">
    <property type="entry name" value="SUBTILASE_ASP"/>
    <property type="match status" value="1"/>
</dbReference>
<accession>A0A1Y2HZQ4</accession>
<dbReference type="EMBL" id="MCFL01000004">
    <property type="protein sequence ID" value="ORZ39979.1"/>
    <property type="molecule type" value="Genomic_DNA"/>
</dbReference>
<dbReference type="PRINTS" id="PR00723">
    <property type="entry name" value="SUBTILISIN"/>
</dbReference>
<evidence type="ECO:0000256" key="3">
    <source>
        <dbReference type="ARBA" id="ARBA00022801"/>
    </source>
</evidence>
<feature type="chain" id="PRO_5012192368" evidence="7">
    <location>
        <begin position="19"/>
        <end position="462"/>
    </location>
</feature>
<dbReference type="SUPFAM" id="SSF52743">
    <property type="entry name" value="Subtilisin-like"/>
    <property type="match status" value="1"/>
</dbReference>
<dbReference type="Pfam" id="PF00082">
    <property type="entry name" value="Peptidase_S8"/>
    <property type="match status" value="1"/>
</dbReference>
<reference evidence="9 10" key="1">
    <citation type="submission" date="2016-07" db="EMBL/GenBank/DDBJ databases">
        <title>Pervasive Adenine N6-methylation of Active Genes in Fungi.</title>
        <authorList>
            <consortium name="DOE Joint Genome Institute"/>
            <person name="Mondo S.J."/>
            <person name="Dannebaum R.O."/>
            <person name="Kuo R.C."/>
            <person name="Labutti K."/>
            <person name="Haridas S."/>
            <person name="Kuo A."/>
            <person name="Salamov A."/>
            <person name="Ahrendt S.R."/>
            <person name="Lipzen A."/>
            <person name="Sullivan W."/>
            <person name="Andreopoulos W.B."/>
            <person name="Clum A."/>
            <person name="Lindquist E."/>
            <person name="Daum C."/>
            <person name="Ramamoorthy G.K."/>
            <person name="Gryganskyi A."/>
            <person name="Culley D."/>
            <person name="Magnuson J.K."/>
            <person name="James T.Y."/>
            <person name="O'Malley M.A."/>
            <person name="Stajich J.E."/>
            <person name="Spatafora J.W."/>
            <person name="Visel A."/>
            <person name="Grigoriev I.V."/>
        </authorList>
    </citation>
    <scope>NUCLEOTIDE SEQUENCE [LARGE SCALE GENOMIC DNA]</scope>
    <source>
        <strain evidence="9 10">PL171</strain>
    </source>
</reference>
<dbReference type="Gene3D" id="3.40.50.200">
    <property type="entry name" value="Peptidase S8/S53 domain"/>
    <property type="match status" value="1"/>
</dbReference>
<dbReference type="STRING" id="765915.A0A1Y2HZQ4"/>
<feature type="domain" description="Peptidase S8/S53" evidence="8">
    <location>
        <begin position="203"/>
        <end position="434"/>
    </location>
</feature>
<dbReference type="InterPro" id="IPR023827">
    <property type="entry name" value="Peptidase_S8_Asp-AS"/>
</dbReference>
<dbReference type="GO" id="GO:0004252">
    <property type="term" value="F:serine-type endopeptidase activity"/>
    <property type="evidence" value="ECO:0007669"/>
    <property type="project" value="UniProtKB-UniRule"/>
</dbReference>
<dbReference type="GO" id="GO:0006508">
    <property type="term" value="P:proteolysis"/>
    <property type="evidence" value="ECO:0007669"/>
    <property type="project" value="UniProtKB-KW"/>
</dbReference>
<evidence type="ECO:0000256" key="4">
    <source>
        <dbReference type="ARBA" id="ARBA00022825"/>
    </source>
</evidence>
<evidence type="ECO:0000256" key="6">
    <source>
        <dbReference type="RuleBase" id="RU003355"/>
    </source>
</evidence>
<comment type="caution">
    <text evidence="9">The sequence shown here is derived from an EMBL/GenBank/DDBJ whole genome shotgun (WGS) entry which is preliminary data.</text>
</comment>
<dbReference type="PROSITE" id="PS00138">
    <property type="entry name" value="SUBTILASE_SER"/>
    <property type="match status" value="1"/>
</dbReference>
<sequence>MMLLTPLLILLPLVIASASPSADPVSVSPTSSCLDAATTSLILNLRPSASVDAVLATVAPWIVDQRPIRKLSIGDSWKALAVSITDPHRSLSCPSHVSVAASTTAVPTIDSRTLTWLTALVSDSVDFIELDAILTVTAPSARPIPSTTVRAVAAAEIDAPKCTQSPAGNWGLARIDQPKLPLDDKYVYACPKADGPGVNRASIYMIDTGIFLDHDEFRGGRARWGTNVVPQSPDTDEHGHGTFTAGMAAGITYGVAKAESVHLIAVKALDKDGNGPISQIMDALQWVTNDHTSASSNRNVTICNLSLGGIRSRSLNNAIEATANTGVIITVAAGNEGLDACLTSPSSSSDAITVGATTPDDQLADFSNTGTCVDVLAPGQSLKSAWIGAKDAFMDNYNGTSFSSPMVAGVIAQYAAAGEVDRDMDVHQVRDKLTAKGAKDEIAIRRGLWGWISRTPNVLVQV</sequence>
<keyword evidence="7" id="KW-0732">Signal</keyword>
<dbReference type="InterPro" id="IPR023828">
    <property type="entry name" value="Peptidase_S8_Ser-AS"/>
</dbReference>
<protein>
    <submittedName>
        <fullName evidence="9">Peptidase S8/S53 domain-containing protein</fullName>
    </submittedName>
</protein>
<dbReference type="CDD" id="cd04077">
    <property type="entry name" value="Peptidases_S8_PCSK9_ProteinaseK_like"/>
    <property type="match status" value="1"/>
</dbReference>
<evidence type="ECO:0000259" key="8">
    <source>
        <dbReference type="Pfam" id="PF00082"/>
    </source>
</evidence>
<evidence type="ECO:0000313" key="10">
    <source>
        <dbReference type="Proteomes" id="UP000193411"/>
    </source>
</evidence>
<gene>
    <name evidence="9" type="ORF">BCR44DRAFT_1219695</name>
</gene>
<keyword evidence="4 5" id="KW-0720">Serine protease</keyword>
<dbReference type="InterPro" id="IPR050131">
    <property type="entry name" value="Peptidase_S8_subtilisin-like"/>
</dbReference>
<feature type="signal peptide" evidence="7">
    <location>
        <begin position="1"/>
        <end position="18"/>
    </location>
</feature>
<feature type="active site" description="Charge relay system" evidence="5">
    <location>
        <position position="401"/>
    </location>
</feature>
<feature type="active site" description="Charge relay system" evidence="5">
    <location>
        <position position="207"/>
    </location>
</feature>
<feature type="active site" description="Charge relay system" evidence="5">
    <location>
        <position position="240"/>
    </location>
</feature>
<dbReference type="PANTHER" id="PTHR43806:SF11">
    <property type="entry name" value="CEREVISIN-RELATED"/>
    <property type="match status" value="1"/>
</dbReference>
<dbReference type="InterPro" id="IPR036852">
    <property type="entry name" value="Peptidase_S8/S53_dom_sf"/>
</dbReference>
<dbReference type="GO" id="GO:0005615">
    <property type="term" value="C:extracellular space"/>
    <property type="evidence" value="ECO:0007669"/>
    <property type="project" value="TreeGrafter"/>
</dbReference>
<keyword evidence="2 5" id="KW-0645">Protease</keyword>
<comment type="similarity">
    <text evidence="1 5 6">Belongs to the peptidase S8 family.</text>
</comment>
<keyword evidence="3 5" id="KW-0378">Hydrolase</keyword>
<dbReference type="InterPro" id="IPR000209">
    <property type="entry name" value="Peptidase_S8/S53_dom"/>
</dbReference>